<dbReference type="OrthoDB" id="7272344at2"/>
<evidence type="ECO:0000313" key="3">
    <source>
        <dbReference type="Proteomes" id="UP000193900"/>
    </source>
</evidence>
<keyword evidence="1" id="KW-1133">Transmembrane helix</keyword>
<evidence type="ECO:0000256" key="1">
    <source>
        <dbReference type="SAM" id="Phobius"/>
    </source>
</evidence>
<protein>
    <submittedName>
        <fullName evidence="2">Uncharacterized protein</fullName>
    </submittedName>
</protein>
<evidence type="ECO:0000313" key="2">
    <source>
        <dbReference type="EMBL" id="SLN39676.1"/>
    </source>
</evidence>
<dbReference type="RefSeq" id="WP_085878407.1">
    <property type="nucleotide sequence ID" value="NZ_FWFZ01000006.1"/>
</dbReference>
<reference evidence="2 3" key="1">
    <citation type="submission" date="2017-03" db="EMBL/GenBank/DDBJ databases">
        <authorList>
            <person name="Afonso C.L."/>
            <person name="Miller P.J."/>
            <person name="Scott M.A."/>
            <person name="Spackman E."/>
            <person name="Goraichik I."/>
            <person name="Dimitrov K.M."/>
            <person name="Suarez D.L."/>
            <person name="Swayne D.E."/>
        </authorList>
    </citation>
    <scope>NUCLEOTIDE SEQUENCE [LARGE SCALE GENOMIC DNA]</scope>
    <source>
        <strain evidence="2 3">CECT 7023</strain>
    </source>
</reference>
<feature type="transmembrane region" description="Helical" evidence="1">
    <location>
        <begin position="62"/>
        <end position="82"/>
    </location>
</feature>
<dbReference type="Proteomes" id="UP000193900">
    <property type="component" value="Unassembled WGS sequence"/>
</dbReference>
<proteinExistence type="predicted"/>
<keyword evidence="1" id="KW-0812">Transmembrane</keyword>
<feature type="transmembrane region" description="Helical" evidence="1">
    <location>
        <begin position="94"/>
        <end position="116"/>
    </location>
</feature>
<keyword evidence="3" id="KW-1185">Reference proteome</keyword>
<organism evidence="2 3">
    <name type="scientific">Roseisalinus antarcticus</name>
    <dbReference type="NCBI Taxonomy" id="254357"/>
    <lineage>
        <taxon>Bacteria</taxon>
        <taxon>Pseudomonadati</taxon>
        <taxon>Pseudomonadota</taxon>
        <taxon>Alphaproteobacteria</taxon>
        <taxon>Rhodobacterales</taxon>
        <taxon>Roseobacteraceae</taxon>
        <taxon>Roseisalinus</taxon>
    </lineage>
</organism>
<sequence>MSFVLRWLFAFVLLAVTYNPTPWNFIRWAGANWQTNASIAVLLGLVLMVGYIIYVRATLRSIGLFGMVLVIAFVAAILWVVWDLGWISFQNPTANTWIGLFALSLVLGIGLSWSIIRKRLSGQIDMDDVDE</sequence>
<name>A0A1Y5SFK6_9RHOB</name>
<keyword evidence="1" id="KW-0472">Membrane</keyword>
<dbReference type="AlphaFoldDB" id="A0A1Y5SFK6"/>
<dbReference type="EMBL" id="FWFZ01000006">
    <property type="protein sequence ID" value="SLN39676.1"/>
    <property type="molecule type" value="Genomic_DNA"/>
</dbReference>
<gene>
    <name evidence="2" type="ORF">ROA7023_01523</name>
</gene>
<accession>A0A1Y5SFK6</accession>
<dbReference type="Pfam" id="PF20134">
    <property type="entry name" value="DUF6524"/>
    <property type="match status" value="1"/>
</dbReference>
<dbReference type="InterPro" id="IPR045387">
    <property type="entry name" value="DUF6524"/>
</dbReference>
<feature type="transmembrane region" description="Helical" evidence="1">
    <location>
        <begin position="33"/>
        <end position="55"/>
    </location>
</feature>